<protein>
    <submittedName>
        <fullName evidence="1">11193_t:CDS:1</fullName>
    </submittedName>
</protein>
<accession>A0A9N9ASP9</accession>
<dbReference type="EMBL" id="CAJVPK010000683">
    <property type="protein sequence ID" value="CAG8539525.1"/>
    <property type="molecule type" value="Genomic_DNA"/>
</dbReference>
<dbReference type="OrthoDB" id="10324434at2759"/>
<evidence type="ECO:0000313" key="1">
    <source>
        <dbReference type="EMBL" id="CAG8539525.1"/>
    </source>
</evidence>
<name>A0A9N9ASP9_9GLOM</name>
<organism evidence="1 2">
    <name type="scientific">Diversispora eburnea</name>
    <dbReference type="NCBI Taxonomy" id="1213867"/>
    <lineage>
        <taxon>Eukaryota</taxon>
        <taxon>Fungi</taxon>
        <taxon>Fungi incertae sedis</taxon>
        <taxon>Mucoromycota</taxon>
        <taxon>Glomeromycotina</taxon>
        <taxon>Glomeromycetes</taxon>
        <taxon>Diversisporales</taxon>
        <taxon>Diversisporaceae</taxon>
        <taxon>Diversispora</taxon>
    </lineage>
</organism>
<dbReference type="Proteomes" id="UP000789706">
    <property type="component" value="Unassembled WGS sequence"/>
</dbReference>
<reference evidence="1" key="1">
    <citation type="submission" date="2021-06" db="EMBL/GenBank/DDBJ databases">
        <authorList>
            <person name="Kallberg Y."/>
            <person name="Tangrot J."/>
            <person name="Rosling A."/>
        </authorList>
    </citation>
    <scope>NUCLEOTIDE SEQUENCE</scope>
    <source>
        <strain evidence="1">AZ414A</strain>
    </source>
</reference>
<keyword evidence="2" id="KW-1185">Reference proteome</keyword>
<dbReference type="AlphaFoldDB" id="A0A9N9ASP9"/>
<comment type="caution">
    <text evidence="1">The sequence shown here is derived from an EMBL/GenBank/DDBJ whole genome shotgun (WGS) entry which is preliminary data.</text>
</comment>
<sequence length="518" mass="61883">MGQLILNHDILLNIIQFLNDENDYFNLPSLYKLLFVDRFFCRNLIPFLYKRFFDYTLIQSKLSSKRIRTILSCLSEKEKWNLNNILPDLPYKCKPLFNYATYIEYICIEELLETIADWLEYEIGYKNRNTKEFNLQVKSVSTSIWRLLIRKDIKILQFKTIKRNLASFNRTNFMIKSQNRSVFRQLRYLDIFNPITFEHFKKFFFHHNNNKVVCTTIRKISWLVDASPDSVYMLINIIQKQRNLDSLSIFNSRDSEDFQKISRTLIDTQSNNLTKLEFNKKLSLNYNDWSQTSKGLFDKEIILKTSQSLESIEYLTRKLEPYHFSLVYAIKRCKNVKELTFNIRNQEEINMLKMVVTSSKLKRLNLIIRLGNELMKNFDEQLIKILPKSLIQLECVVQQNVIKDFFKLCKNISLIQFSFQLGHQILNTREPLSHEFLHDIVEYFKRKSSLKTLKLNSEIMNRWKFLKCDLSALDELKKLEPRAFNSSDLKAKEQENHFCETLSDAWTDLAIGKNYQEK</sequence>
<proteinExistence type="predicted"/>
<evidence type="ECO:0000313" key="2">
    <source>
        <dbReference type="Proteomes" id="UP000789706"/>
    </source>
</evidence>
<gene>
    <name evidence="1" type="ORF">DEBURN_LOCUS6538</name>
</gene>